<evidence type="ECO:0000256" key="1">
    <source>
        <dbReference type="ARBA" id="ARBA00022448"/>
    </source>
</evidence>
<dbReference type="PRINTS" id="PR00421">
    <property type="entry name" value="THIOREDOXIN"/>
</dbReference>
<dbReference type="EMBL" id="JAMQYH010000002">
    <property type="protein sequence ID" value="KAJ1696320.1"/>
    <property type="molecule type" value="Genomic_DNA"/>
</dbReference>
<dbReference type="InterPro" id="IPR036249">
    <property type="entry name" value="Thioredoxin-like_sf"/>
</dbReference>
<comment type="caution">
    <text evidence="8">The sequence shown here is derived from an EMBL/GenBank/DDBJ whole genome shotgun (WGS) entry which is preliminary data.</text>
</comment>
<dbReference type="PANTHER" id="PTHR45663:SF21">
    <property type="entry name" value="THIOREDOXIN M3, CHLOROPLASTIC"/>
    <property type="match status" value="1"/>
</dbReference>
<dbReference type="GO" id="GO:0015035">
    <property type="term" value="F:protein-disulfide reductase activity"/>
    <property type="evidence" value="ECO:0007669"/>
    <property type="project" value="TreeGrafter"/>
</dbReference>
<evidence type="ECO:0000256" key="4">
    <source>
        <dbReference type="ARBA" id="ARBA00023157"/>
    </source>
</evidence>
<keyword evidence="5" id="KW-0676">Redox-active center</keyword>
<dbReference type="PROSITE" id="PS00194">
    <property type="entry name" value="THIOREDOXIN_1"/>
    <property type="match status" value="1"/>
</dbReference>
<keyword evidence="2" id="KW-0809">Transit peptide</keyword>
<feature type="domain" description="Thioredoxin" evidence="7">
    <location>
        <begin position="15"/>
        <end position="188"/>
    </location>
</feature>
<feature type="compositionally biased region" description="Basic residues" evidence="6">
    <location>
        <begin position="60"/>
        <end position="72"/>
    </location>
</feature>
<gene>
    <name evidence="8" type="ORF">LUZ63_004832</name>
</gene>
<evidence type="ECO:0000256" key="5">
    <source>
        <dbReference type="ARBA" id="ARBA00023284"/>
    </source>
</evidence>
<dbReference type="CDD" id="cd02947">
    <property type="entry name" value="TRX_family"/>
    <property type="match status" value="1"/>
</dbReference>
<dbReference type="OrthoDB" id="2121326at2759"/>
<dbReference type="PROSITE" id="PS51352">
    <property type="entry name" value="THIOREDOXIN_2"/>
    <property type="match status" value="1"/>
</dbReference>
<dbReference type="AlphaFoldDB" id="A0A9Q0CM91"/>
<accession>A0A9Q0CM91</accession>
<keyword evidence="9" id="KW-1185">Reference proteome</keyword>
<evidence type="ECO:0000313" key="9">
    <source>
        <dbReference type="Proteomes" id="UP001151287"/>
    </source>
</evidence>
<reference evidence="8" key="1">
    <citation type="journal article" date="2022" name="Cell">
        <title>Repeat-based holocentromeres influence genome architecture and karyotype evolution.</title>
        <authorList>
            <person name="Hofstatter P.G."/>
            <person name="Thangavel G."/>
            <person name="Lux T."/>
            <person name="Neumann P."/>
            <person name="Vondrak T."/>
            <person name="Novak P."/>
            <person name="Zhang M."/>
            <person name="Costa L."/>
            <person name="Castellani M."/>
            <person name="Scott A."/>
            <person name="Toegelov H."/>
            <person name="Fuchs J."/>
            <person name="Mata-Sucre Y."/>
            <person name="Dias Y."/>
            <person name="Vanzela A.L.L."/>
            <person name="Huettel B."/>
            <person name="Almeida C.C.S."/>
            <person name="Simkova H."/>
            <person name="Souza G."/>
            <person name="Pedrosa-Harand A."/>
            <person name="Macas J."/>
            <person name="Mayer K.F.X."/>
            <person name="Houben A."/>
            <person name="Marques A."/>
        </authorList>
    </citation>
    <scope>NUCLEOTIDE SEQUENCE</scope>
    <source>
        <strain evidence="8">RhyBre1mFocal</strain>
    </source>
</reference>
<keyword evidence="1" id="KW-0813">Transport</keyword>
<sequence>MATTAYPTPICLSCAPLPAKCPSLSFLPPFNFKSRKHNKPFLLFSIASVGGSHLSDSAIKRKRRRTRQRSRGGKVSCSLSDGSETITACGWNEYVVSSDVPVLVEFWTSWCGPCVMVRRIIEEISQDYDDERVRFYKIDADAYPQIATSYGIEQIPTVLLFKDGDKVESMTGTLPKSVYVKAIEKYLC</sequence>
<dbReference type="SUPFAM" id="SSF52833">
    <property type="entry name" value="Thioredoxin-like"/>
    <property type="match status" value="1"/>
</dbReference>
<keyword evidence="3" id="KW-0249">Electron transport</keyword>
<dbReference type="InterPro" id="IPR017937">
    <property type="entry name" value="Thioredoxin_CS"/>
</dbReference>
<name>A0A9Q0CM91_9POAL</name>
<protein>
    <recommendedName>
        <fullName evidence="7">Thioredoxin domain-containing protein</fullName>
    </recommendedName>
</protein>
<organism evidence="8 9">
    <name type="scientific">Rhynchospora breviuscula</name>
    <dbReference type="NCBI Taxonomy" id="2022672"/>
    <lineage>
        <taxon>Eukaryota</taxon>
        <taxon>Viridiplantae</taxon>
        <taxon>Streptophyta</taxon>
        <taxon>Embryophyta</taxon>
        <taxon>Tracheophyta</taxon>
        <taxon>Spermatophyta</taxon>
        <taxon>Magnoliopsida</taxon>
        <taxon>Liliopsida</taxon>
        <taxon>Poales</taxon>
        <taxon>Cyperaceae</taxon>
        <taxon>Cyperoideae</taxon>
        <taxon>Rhynchosporeae</taxon>
        <taxon>Rhynchospora</taxon>
    </lineage>
</organism>
<dbReference type="FunFam" id="3.40.30.10:FF:000001">
    <property type="entry name" value="Thioredoxin"/>
    <property type="match status" value="1"/>
</dbReference>
<evidence type="ECO:0000256" key="6">
    <source>
        <dbReference type="SAM" id="MobiDB-lite"/>
    </source>
</evidence>
<evidence type="ECO:0000259" key="7">
    <source>
        <dbReference type="PROSITE" id="PS51352"/>
    </source>
</evidence>
<evidence type="ECO:0000256" key="2">
    <source>
        <dbReference type="ARBA" id="ARBA00022946"/>
    </source>
</evidence>
<evidence type="ECO:0000313" key="8">
    <source>
        <dbReference type="EMBL" id="KAJ1696320.1"/>
    </source>
</evidence>
<keyword evidence="4" id="KW-1015">Disulfide bond</keyword>
<dbReference type="PANTHER" id="PTHR45663">
    <property type="entry name" value="GEO12009P1"/>
    <property type="match status" value="1"/>
</dbReference>
<dbReference type="Gene3D" id="3.40.30.10">
    <property type="entry name" value="Glutaredoxin"/>
    <property type="match status" value="1"/>
</dbReference>
<proteinExistence type="predicted"/>
<dbReference type="GO" id="GO:0005737">
    <property type="term" value="C:cytoplasm"/>
    <property type="evidence" value="ECO:0007669"/>
    <property type="project" value="TreeGrafter"/>
</dbReference>
<evidence type="ECO:0000256" key="3">
    <source>
        <dbReference type="ARBA" id="ARBA00022982"/>
    </source>
</evidence>
<dbReference type="Pfam" id="PF00085">
    <property type="entry name" value="Thioredoxin"/>
    <property type="match status" value="1"/>
</dbReference>
<dbReference type="InterPro" id="IPR013766">
    <property type="entry name" value="Thioredoxin_domain"/>
</dbReference>
<feature type="region of interest" description="Disordered" evidence="6">
    <location>
        <begin position="57"/>
        <end position="80"/>
    </location>
</feature>
<dbReference type="Proteomes" id="UP001151287">
    <property type="component" value="Unassembled WGS sequence"/>
</dbReference>